<evidence type="ECO:0000313" key="3">
    <source>
        <dbReference type="Proteomes" id="UP000662986"/>
    </source>
</evidence>
<dbReference type="InterPro" id="IPR041522">
    <property type="entry name" value="CdaR_GGDEF"/>
</dbReference>
<dbReference type="PANTHER" id="PTHR33744">
    <property type="entry name" value="CARBOHYDRATE DIACID REGULATOR"/>
    <property type="match status" value="1"/>
</dbReference>
<name>A0A974ZWB9_9NOCA</name>
<protein>
    <recommendedName>
        <fullName evidence="1">CdaR GGDEF-like domain-containing protein</fullName>
    </recommendedName>
</protein>
<proteinExistence type="predicted"/>
<evidence type="ECO:0000313" key="2">
    <source>
        <dbReference type="EMBL" id="QSE92800.1"/>
    </source>
</evidence>
<evidence type="ECO:0000259" key="1">
    <source>
        <dbReference type="Pfam" id="PF17853"/>
    </source>
</evidence>
<gene>
    <name evidence="2" type="ORF">JWS13_31490</name>
</gene>
<dbReference type="RefSeq" id="WP_206009252.1">
    <property type="nucleotide sequence ID" value="NZ_CP070619.1"/>
</dbReference>
<keyword evidence="3" id="KW-1185">Reference proteome</keyword>
<reference evidence="2 3" key="2">
    <citation type="journal article" date="2022" name="Arch. Microbiol.">
        <title>Rhodococcus pseudokoreensis sp. nov. isolated from the rhizosphere of young M26 apple rootstocks.</title>
        <authorList>
            <person name="Kampfer P."/>
            <person name="Glaeser S.P."/>
            <person name="Blom J."/>
            <person name="Wolf J."/>
            <person name="Benning S."/>
            <person name="Schloter M."/>
            <person name="Neumann-Schaal M."/>
        </authorList>
    </citation>
    <scope>NUCLEOTIDE SEQUENCE [LARGE SCALE GENOMIC DNA]</scope>
    <source>
        <strain evidence="2 3">R79</strain>
    </source>
</reference>
<dbReference type="EMBL" id="CP070619">
    <property type="protein sequence ID" value="QSE92800.1"/>
    <property type="molecule type" value="Genomic_DNA"/>
</dbReference>
<feature type="domain" description="CdaR GGDEF-like" evidence="1">
    <location>
        <begin position="160"/>
        <end position="255"/>
    </location>
</feature>
<sequence length="313" mass="33326">MSSVCSGIWWSHISRTSASGAAASRSATRNLALAQSLDVHRRLTGASAQGVGIAGIAEILADLLDVPLTVESTVAGVDSVVIGDARSSDATTYPIRAGEEVVGSLTVYGPGNPSSYRLQAIEHGTTVLALESVKLRSQWEIEDRVSADLLGDILDHEITPGIRRRAARLGVDVTEDCRVVVFGARGRSSTDIAGVASSIVRRHGIGGLLLTSRAGTLVVAVPGGRDDTVDRVVRVVHAGLRDEGFEPVVGIGPRANLMFLQPRVSSSHCAVATAHSGWTSTPWCTTNSVRCAFCSMRPTWRRRSGWCWRSYVR</sequence>
<accession>A0A974ZWB9</accession>
<dbReference type="Pfam" id="PF17853">
    <property type="entry name" value="GGDEF_2"/>
    <property type="match status" value="1"/>
</dbReference>
<dbReference type="Proteomes" id="UP000662986">
    <property type="component" value="Chromosome"/>
</dbReference>
<reference evidence="2 3" key="1">
    <citation type="journal article" date="2021" name="Microbiol. Resour. Announc.">
        <title>Complete Genome Sequences of Two Rhodococcus sp. Strains with Large and Linear Chromosomes, Isolated from Apple Rhizosphere.</title>
        <authorList>
            <person name="Benning S."/>
            <person name="Brugnone N."/>
            <person name="Siani R."/>
            <person name="Kublik S."/>
            <person name="Schloter M."/>
            <person name="Rad V."/>
        </authorList>
    </citation>
    <scope>NUCLEOTIDE SEQUENCE [LARGE SCALE GENOMIC DNA]</scope>
    <source>
        <strain evidence="2 3">R79</strain>
    </source>
</reference>
<dbReference type="PANTHER" id="PTHR33744:SF1">
    <property type="entry name" value="DNA-BINDING TRANSCRIPTIONAL ACTIVATOR ADER"/>
    <property type="match status" value="1"/>
</dbReference>
<dbReference type="InterPro" id="IPR051448">
    <property type="entry name" value="CdaR-like_regulators"/>
</dbReference>
<organism evidence="2 3">
    <name type="scientific">Rhodococcus pseudokoreensis</name>
    <dbReference type="NCBI Taxonomy" id="2811421"/>
    <lineage>
        <taxon>Bacteria</taxon>
        <taxon>Bacillati</taxon>
        <taxon>Actinomycetota</taxon>
        <taxon>Actinomycetes</taxon>
        <taxon>Mycobacteriales</taxon>
        <taxon>Nocardiaceae</taxon>
        <taxon>Rhodococcus</taxon>
    </lineage>
</organism>